<dbReference type="NCBIfam" id="TIGR00385">
    <property type="entry name" value="dsbE"/>
    <property type="match status" value="1"/>
</dbReference>
<evidence type="ECO:0000256" key="5">
    <source>
        <dbReference type="ARBA" id="ARBA00023284"/>
    </source>
</evidence>
<evidence type="ECO:0000259" key="7">
    <source>
        <dbReference type="PROSITE" id="PS51352"/>
    </source>
</evidence>
<evidence type="ECO:0000256" key="2">
    <source>
        <dbReference type="ARBA" id="ARBA00007758"/>
    </source>
</evidence>
<comment type="similarity">
    <text evidence="2">Belongs to the thioredoxin family. DsbE subfamily.</text>
</comment>
<dbReference type="Pfam" id="PF08534">
    <property type="entry name" value="Redoxin"/>
    <property type="match status" value="1"/>
</dbReference>
<protein>
    <submittedName>
        <fullName evidence="8">DsbE family thiol:disulfide interchange protein</fullName>
    </submittedName>
</protein>
<evidence type="ECO:0000313" key="8">
    <source>
        <dbReference type="EMBL" id="MFD2265543.1"/>
    </source>
</evidence>
<keyword evidence="5" id="KW-0676">Redox-active center</keyword>
<evidence type="ECO:0000256" key="3">
    <source>
        <dbReference type="ARBA" id="ARBA00022748"/>
    </source>
</evidence>
<evidence type="ECO:0000313" key="9">
    <source>
        <dbReference type="Proteomes" id="UP001597295"/>
    </source>
</evidence>
<dbReference type="RefSeq" id="WP_379878991.1">
    <property type="nucleotide sequence ID" value="NZ_JBHUIP010000016.1"/>
</dbReference>
<feature type="transmembrane region" description="Helical" evidence="6">
    <location>
        <begin position="6"/>
        <end position="27"/>
    </location>
</feature>
<evidence type="ECO:0000256" key="6">
    <source>
        <dbReference type="SAM" id="Phobius"/>
    </source>
</evidence>
<sequence>MNIRTWTILPLLVFLGIAGWYGFGLMLNDDDRALPSQLIDRPVPDLALPPLREGDEIVKAADIVALAKRGPLLVNVFASWCLPCRAEHPLLMELQQQGVKLIGINQRDKPEDAKTFLKALGDPYTWIATDRDGRASIEWGVYGVPETFVIDRTGRIRHRHVGPMDRAVLDKTILPLLRSLAAS</sequence>
<comment type="subcellular location">
    <subcellularLocation>
        <location evidence="1">Cell envelope</location>
    </subcellularLocation>
</comment>
<keyword evidence="3" id="KW-0201">Cytochrome c-type biogenesis</keyword>
<organism evidence="8 9">
    <name type="scientific">Lacibacterium aquatile</name>
    <dbReference type="NCBI Taxonomy" id="1168082"/>
    <lineage>
        <taxon>Bacteria</taxon>
        <taxon>Pseudomonadati</taxon>
        <taxon>Pseudomonadota</taxon>
        <taxon>Alphaproteobacteria</taxon>
        <taxon>Rhodospirillales</taxon>
        <taxon>Rhodospirillaceae</taxon>
    </lineage>
</organism>
<dbReference type="InterPro" id="IPR013740">
    <property type="entry name" value="Redoxin"/>
</dbReference>
<feature type="domain" description="Thioredoxin" evidence="7">
    <location>
        <begin position="37"/>
        <end position="182"/>
    </location>
</feature>
<dbReference type="CDD" id="cd03010">
    <property type="entry name" value="TlpA_like_DsbE"/>
    <property type="match status" value="1"/>
</dbReference>
<dbReference type="InterPro" id="IPR017937">
    <property type="entry name" value="Thioredoxin_CS"/>
</dbReference>
<gene>
    <name evidence="8" type="ORF">ACFSM5_21755</name>
</gene>
<dbReference type="Proteomes" id="UP001597295">
    <property type="component" value="Unassembled WGS sequence"/>
</dbReference>
<reference evidence="9" key="1">
    <citation type="journal article" date="2019" name="Int. J. Syst. Evol. Microbiol.">
        <title>The Global Catalogue of Microorganisms (GCM) 10K type strain sequencing project: providing services to taxonomists for standard genome sequencing and annotation.</title>
        <authorList>
            <consortium name="The Broad Institute Genomics Platform"/>
            <consortium name="The Broad Institute Genome Sequencing Center for Infectious Disease"/>
            <person name="Wu L."/>
            <person name="Ma J."/>
        </authorList>
    </citation>
    <scope>NUCLEOTIDE SEQUENCE [LARGE SCALE GENOMIC DNA]</scope>
    <source>
        <strain evidence="9">CGMCC 1.19062</strain>
    </source>
</reference>
<name>A0ABW5DWM6_9PROT</name>
<dbReference type="EMBL" id="JBHUIP010000016">
    <property type="protein sequence ID" value="MFD2265543.1"/>
    <property type="molecule type" value="Genomic_DNA"/>
</dbReference>
<keyword evidence="6" id="KW-0812">Transmembrane</keyword>
<evidence type="ECO:0000256" key="1">
    <source>
        <dbReference type="ARBA" id="ARBA00004196"/>
    </source>
</evidence>
<dbReference type="SUPFAM" id="SSF52833">
    <property type="entry name" value="Thioredoxin-like"/>
    <property type="match status" value="1"/>
</dbReference>
<dbReference type="PANTHER" id="PTHR42852:SF6">
    <property type="entry name" value="THIOL:DISULFIDE INTERCHANGE PROTEIN DSBE"/>
    <property type="match status" value="1"/>
</dbReference>
<keyword evidence="4" id="KW-1015">Disulfide bond</keyword>
<accession>A0ABW5DWM6</accession>
<keyword evidence="6" id="KW-0472">Membrane</keyword>
<evidence type="ECO:0000256" key="4">
    <source>
        <dbReference type="ARBA" id="ARBA00023157"/>
    </source>
</evidence>
<dbReference type="PROSITE" id="PS00194">
    <property type="entry name" value="THIOREDOXIN_1"/>
    <property type="match status" value="1"/>
</dbReference>
<keyword evidence="9" id="KW-1185">Reference proteome</keyword>
<dbReference type="PANTHER" id="PTHR42852">
    <property type="entry name" value="THIOL:DISULFIDE INTERCHANGE PROTEIN DSBE"/>
    <property type="match status" value="1"/>
</dbReference>
<comment type="caution">
    <text evidence="8">The sequence shown here is derived from an EMBL/GenBank/DDBJ whole genome shotgun (WGS) entry which is preliminary data.</text>
</comment>
<dbReference type="PROSITE" id="PS51352">
    <property type="entry name" value="THIOREDOXIN_2"/>
    <property type="match status" value="1"/>
</dbReference>
<keyword evidence="6" id="KW-1133">Transmembrane helix</keyword>
<dbReference type="InterPro" id="IPR050553">
    <property type="entry name" value="Thioredoxin_ResA/DsbE_sf"/>
</dbReference>
<dbReference type="InterPro" id="IPR004799">
    <property type="entry name" value="Periplasmic_diS_OxRdtase_DsbE"/>
</dbReference>
<dbReference type="InterPro" id="IPR036249">
    <property type="entry name" value="Thioredoxin-like_sf"/>
</dbReference>
<proteinExistence type="inferred from homology"/>
<dbReference type="InterPro" id="IPR013766">
    <property type="entry name" value="Thioredoxin_domain"/>
</dbReference>
<dbReference type="Gene3D" id="3.40.30.10">
    <property type="entry name" value="Glutaredoxin"/>
    <property type="match status" value="1"/>
</dbReference>